<dbReference type="EMBL" id="DVON01000232">
    <property type="protein sequence ID" value="HIV13645.1"/>
    <property type="molecule type" value="Genomic_DNA"/>
</dbReference>
<sequence>MRQVIVTGAARGLGLEIAKKHLELGDTVWACVRKENCAIRSMKETYGDRVRMLLCDLGDGGQVKKAWEAIAAENINVDLVYNVAGTAFVEERTVLSETDIDKCLPVFNVNALGILRVLKETAPFLKAGSVVVNVTSEAGSIAACPRSAEYGYCMSKAAANMASRLFDNQYREMGIRTLCVHPGWVKTDMGGKEAMASENAIWPEESAEAIVKLALEADQIPEHVMYLDYQGKELPW</sequence>
<protein>
    <submittedName>
        <fullName evidence="1">SDR family NAD(P)-dependent oxidoreductase</fullName>
    </submittedName>
</protein>
<dbReference type="SUPFAM" id="SSF51735">
    <property type="entry name" value="NAD(P)-binding Rossmann-fold domains"/>
    <property type="match status" value="1"/>
</dbReference>
<dbReference type="AlphaFoldDB" id="A0A9D1T6H3"/>
<gene>
    <name evidence="1" type="ORF">IAA63_10970</name>
</gene>
<evidence type="ECO:0000313" key="1">
    <source>
        <dbReference type="EMBL" id="HIV13645.1"/>
    </source>
</evidence>
<dbReference type="Proteomes" id="UP000886723">
    <property type="component" value="Unassembled WGS sequence"/>
</dbReference>
<reference evidence="1" key="2">
    <citation type="journal article" date="2021" name="PeerJ">
        <title>Extensive microbial diversity within the chicken gut microbiome revealed by metagenomics and culture.</title>
        <authorList>
            <person name="Gilroy R."/>
            <person name="Ravi A."/>
            <person name="Getino M."/>
            <person name="Pursley I."/>
            <person name="Horton D.L."/>
            <person name="Alikhan N.F."/>
            <person name="Baker D."/>
            <person name="Gharbi K."/>
            <person name="Hall N."/>
            <person name="Watson M."/>
            <person name="Adriaenssens E.M."/>
            <person name="Foster-Nyarko E."/>
            <person name="Jarju S."/>
            <person name="Secka A."/>
            <person name="Antonio M."/>
            <person name="Oren A."/>
            <person name="Chaudhuri R.R."/>
            <person name="La Ragione R."/>
            <person name="Hildebrand F."/>
            <person name="Pallen M.J."/>
        </authorList>
    </citation>
    <scope>NUCLEOTIDE SEQUENCE</scope>
    <source>
        <strain evidence="1">ChiBcec2-4451</strain>
    </source>
</reference>
<dbReference type="Gene3D" id="3.40.50.720">
    <property type="entry name" value="NAD(P)-binding Rossmann-like Domain"/>
    <property type="match status" value="1"/>
</dbReference>
<dbReference type="InterPro" id="IPR052184">
    <property type="entry name" value="SDR_enzymes"/>
</dbReference>
<dbReference type="PANTHER" id="PTHR45458">
    <property type="entry name" value="SHORT-CHAIN DEHYDROGENASE/REDUCTASE SDR"/>
    <property type="match status" value="1"/>
</dbReference>
<dbReference type="InterPro" id="IPR036291">
    <property type="entry name" value="NAD(P)-bd_dom_sf"/>
</dbReference>
<name>A0A9D1T6H3_9FIRM</name>
<dbReference type="Pfam" id="PF00106">
    <property type="entry name" value="adh_short"/>
    <property type="match status" value="1"/>
</dbReference>
<proteinExistence type="predicted"/>
<dbReference type="InterPro" id="IPR002347">
    <property type="entry name" value="SDR_fam"/>
</dbReference>
<dbReference type="PRINTS" id="PR00081">
    <property type="entry name" value="GDHRDH"/>
</dbReference>
<reference evidence="1" key="1">
    <citation type="submission" date="2020-10" db="EMBL/GenBank/DDBJ databases">
        <authorList>
            <person name="Gilroy R."/>
        </authorList>
    </citation>
    <scope>NUCLEOTIDE SEQUENCE</scope>
    <source>
        <strain evidence="1">ChiBcec2-4451</strain>
    </source>
</reference>
<accession>A0A9D1T6H3</accession>
<dbReference type="PANTHER" id="PTHR45458:SF1">
    <property type="entry name" value="SHORT CHAIN DEHYDROGENASE"/>
    <property type="match status" value="1"/>
</dbReference>
<dbReference type="GO" id="GO:0016616">
    <property type="term" value="F:oxidoreductase activity, acting on the CH-OH group of donors, NAD or NADP as acceptor"/>
    <property type="evidence" value="ECO:0007669"/>
    <property type="project" value="TreeGrafter"/>
</dbReference>
<evidence type="ECO:0000313" key="2">
    <source>
        <dbReference type="Proteomes" id="UP000886723"/>
    </source>
</evidence>
<comment type="caution">
    <text evidence="1">The sequence shown here is derived from an EMBL/GenBank/DDBJ whole genome shotgun (WGS) entry which is preliminary data.</text>
</comment>
<organism evidence="1 2">
    <name type="scientific">Candidatus Pullilachnospira stercoravium</name>
    <dbReference type="NCBI Taxonomy" id="2840913"/>
    <lineage>
        <taxon>Bacteria</taxon>
        <taxon>Bacillati</taxon>
        <taxon>Bacillota</taxon>
        <taxon>Clostridia</taxon>
        <taxon>Lachnospirales</taxon>
        <taxon>Lachnospiraceae</taxon>
        <taxon>Lachnospiraceae incertae sedis</taxon>
        <taxon>Candidatus Pullilachnospira</taxon>
    </lineage>
</organism>